<dbReference type="EMBL" id="ML735396">
    <property type="protein sequence ID" value="KAE8384154.1"/>
    <property type="molecule type" value="Genomic_DNA"/>
</dbReference>
<sequence>MGSMSSSQVAGKTRLRLRSSGTLSHRLMIFTLRGNRTYYPHYTMPHTANGNQLLHPALLFCCKELRTVKIGYFKEPSREQQIVVDLNIVGNRSVHNNRYTTIPKFCVETRAGSSPLARGSVILDCLKVAAISWNSDSDRVLLRSGRNGLP</sequence>
<accession>A0A5N7BQN0</accession>
<gene>
    <name evidence="1" type="ORF">BDV23DRAFT_167441</name>
</gene>
<organism evidence="1">
    <name type="scientific">Petromyces alliaceus</name>
    <name type="common">Aspergillus alliaceus</name>
    <dbReference type="NCBI Taxonomy" id="209559"/>
    <lineage>
        <taxon>Eukaryota</taxon>
        <taxon>Fungi</taxon>
        <taxon>Dikarya</taxon>
        <taxon>Ascomycota</taxon>
        <taxon>Pezizomycotina</taxon>
        <taxon>Eurotiomycetes</taxon>
        <taxon>Eurotiomycetidae</taxon>
        <taxon>Eurotiales</taxon>
        <taxon>Aspergillaceae</taxon>
        <taxon>Aspergillus</taxon>
        <taxon>Aspergillus subgen. Circumdati</taxon>
    </lineage>
</organism>
<name>A0A5N7BQN0_PETAA</name>
<dbReference type="AlphaFoldDB" id="A0A5N7BQN0"/>
<dbReference type="Proteomes" id="UP000326877">
    <property type="component" value="Unassembled WGS sequence"/>
</dbReference>
<proteinExistence type="predicted"/>
<evidence type="ECO:0000313" key="1">
    <source>
        <dbReference type="EMBL" id="KAE8384154.1"/>
    </source>
</evidence>
<protein>
    <submittedName>
        <fullName evidence="1">Uncharacterized protein</fullName>
    </submittedName>
</protein>
<reference evidence="1" key="1">
    <citation type="submission" date="2019-04" db="EMBL/GenBank/DDBJ databases">
        <title>Friends and foes A comparative genomics studyof 23 Aspergillus species from section Flavi.</title>
        <authorList>
            <consortium name="DOE Joint Genome Institute"/>
            <person name="Kjaerbolling I."/>
            <person name="Vesth T."/>
            <person name="Frisvad J.C."/>
            <person name="Nybo J.L."/>
            <person name="Theobald S."/>
            <person name="Kildgaard S."/>
            <person name="Isbrandt T."/>
            <person name="Kuo A."/>
            <person name="Sato A."/>
            <person name="Lyhne E.K."/>
            <person name="Kogle M.E."/>
            <person name="Wiebenga A."/>
            <person name="Kun R.S."/>
            <person name="Lubbers R.J."/>
            <person name="Makela M.R."/>
            <person name="Barry K."/>
            <person name="Chovatia M."/>
            <person name="Clum A."/>
            <person name="Daum C."/>
            <person name="Haridas S."/>
            <person name="He G."/>
            <person name="LaButti K."/>
            <person name="Lipzen A."/>
            <person name="Mondo S."/>
            <person name="Riley R."/>
            <person name="Salamov A."/>
            <person name="Simmons B.A."/>
            <person name="Magnuson J.K."/>
            <person name="Henrissat B."/>
            <person name="Mortensen U.H."/>
            <person name="Larsen T.O."/>
            <person name="Devries R.P."/>
            <person name="Grigoriev I.V."/>
            <person name="Machida M."/>
            <person name="Baker S.E."/>
            <person name="Andersen M.R."/>
        </authorList>
    </citation>
    <scope>NUCLEOTIDE SEQUENCE [LARGE SCALE GENOMIC DNA]</scope>
    <source>
        <strain evidence="1">IBT 14317</strain>
    </source>
</reference>